<evidence type="ECO:0000256" key="1">
    <source>
        <dbReference type="SAM" id="MobiDB-lite"/>
    </source>
</evidence>
<evidence type="ECO:0000313" key="2">
    <source>
        <dbReference type="EMBL" id="CAH0374173.1"/>
    </source>
</evidence>
<name>A0A8J2SJN3_9STRA</name>
<protein>
    <recommendedName>
        <fullName evidence="4">PWWP domain-containing protein</fullName>
    </recommendedName>
</protein>
<organism evidence="2 3">
    <name type="scientific">Pelagomonas calceolata</name>
    <dbReference type="NCBI Taxonomy" id="35677"/>
    <lineage>
        <taxon>Eukaryota</taxon>
        <taxon>Sar</taxon>
        <taxon>Stramenopiles</taxon>
        <taxon>Ochrophyta</taxon>
        <taxon>Pelagophyceae</taxon>
        <taxon>Pelagomonadales</taxon>
        <taxon>Pelagomonadaceae</taxon>
        <taxon>Pelagomonas</taxon>
    </lineage>
</organism>
<accession>A0A8J2SJN3</accession>
<feature type="compositionally biased region" description="Basic and acidic residues" evidence="1">
    <location>
        <begin position="392"/>
        <end position="410"/>
    </location>
</feature>
<evidence type="ECO:0008006" key="4">
    <source>
        <dbReference type="Google" id="ProtNLM"/>
    </source>
</evidence>
<dbReference type="EMBL" id="CAKKNE010000004">
    <property type="protein sequence ID" value="CAH0374173.1"/>
    <property type="molecule type" value="Genomic_DNA"/>
</dbReference>
<feature type="compositionally biased region" description="Basic and acidic residues" evidence="1">
    <location>
        <begin position="144"/>
        <end position="153"/>
    </location>
</feature>
<feature type="compositionally biased region" description="Basic residues" evidence="1">
    <location>
        <begin position="223"/>
        <end position="233"/>
    </location>
</feature>
<feature type="compositionally biased region" description="Basic residues" evidence="1">
    <location>
        <begin position="154"/>
        <end position="170"/>
    </location>
</feature>
<feature type="compositionally biased region" description="Basic residues" evidence="1">
    <location>
        <begin position="304"/>
        <end position="313"/>
    </location>
</feature>
<feature type="region of interest" description="Disordered" evidence="1">
    <location>
        <begin position="192"/>
        <end position="262"/>
    </location>
</feature>
<feature type="region of interest" description="Disordered" evidence="1">
    <location>
        <begin position="289"/>
        <end position="315"/>
    </location>
</feature>
<reference evidence="2" key="1">
    <citation type="submission" date="2021-11" db="EMBL/GenBank/DDBJ databases">
        <authorList>
            <consortium name="Genoscope - CEA"/>
            <person name="William W."/>
        </authorList>
    </citation>
    <scope>NUCLEOTIDE SEQUENCE</scope>
</reference>
<feature type="region of interest" description="Disordered" evidence="1">
    <location>
        <begin position="369"/>
        <end position="410"/>
    </location>
</feature>
<feature type="region of interest" description="Disordered" evidence="1">
    <location>
        <begin position="144"/>
        <end position="170"/>
    </location>
</feature>
<keyword evidence="3" id="KW-1185">Reference proteome</keyword>
<gene>
    <name evidence="2" type="ORF">PECAL_4P14420</name>
</gene>
<evidence type="ECO:0000313" key="3">
    <source>
        <dbReference type="Proteomes" id="UP000789595"/>
    </source>
</evidence>
<dbReference type="OrthoDB" id="118550at2759"/>
<comment type="caution">
    <text evidence="2">The sequence shown here is derived from an EMBL/GenBank/DDBJ whole genome shotgun (WGS) entry which is preliminary data.</text>
</comment>
<proteinExistence type="predicted"/>
<dbReference type="Proteomes" id="UP000789595">
    <property type="component" value="Unassembled WGS sequence"/>
</dbReference>
<dbReference type="AlphaFoldDB" id="A0A8J2SJN3"/>
<sequence length="410" mass="45860">MEEDWDEDLFEDGTVAWARPWDRPWWPAVLFSSWDAARNWTPPAGRTKIRVLGRPEPLQDHEALGYLLGDGSLQVFDKRTYEVQDWDYISPEAVLATTLSNRHCDSSDDESDDGEERDPLRKAFVHAVAEAHLALPLCGRAPDASRRFIDNTPRRGRWPAKKKSRVKKSYRRVNTKPNNAFDIFRVPGYVFSPKTKPKASRPPSQRQASPRMLDVAAPEPRRLPPKKRGRPAGKRPSQLAQLVKRPCRDRSPSPEPIVLQPSSNGRVRAAPLKLREAALEVDIDEAAETQKRRYRSPPAIVTSSKRKPGRPRSGKTLWAVGDRVFSRVPGVGWVHGVVEGVVVGRRLTDDTVTILGDDGVTRDVRAPLARKTAPAFKAHRVVSPPGSSNEDSSSKVSDDSSSRSSESMER</sequence>